<evidence type="ECO:0000313" key="15">
    <source>
        <dbReference type="EMBL" id="ANF27825.1"/>
    </source>
</evidence>
<evidence type="ECO:0000256" key="10">
    <source>
        <dbReference type="ARBA" id="ARBA00032194"/>
    </source>
</evidence>
<gene>
    <name evidence="15" type="ORF">PS273GM_23175</name>
</gene>
<dbReference type="InterPro" id="IPR036881">
    <property type="entry name" value="Glyco_hydro_3_C_sf"/>
</dbReference>
<dbReference type="GO" id="GO:0042597">
    <property type="term" value="C:periplasmic space"/>
    <property type="evidence" value="ECO:0007669"/>
    <property type="project" value="UniProtKB-SubCell"/>
</dbReference>
<comment type="subcellular location">
    <subcellularLocation>
        <location evidence="2">Periplasm</location>
    </subcellularLocation>
</comment>
<accession>A0A172WX19</accession>
<dbReference type="NCBIfam" id="NF011678">
    <property type="entry name" value="PRK15098.1"/>
    <property type="match status" value="1"/>
</dbReference>
<evidence type="ECO:0000256" key="6">
    <source>
        <dbReference type="ARBA" id="ARBA00022764"/>
    </source>
</evidence>
<dbReference type="EC" id="3.2.1.21" evidence="4"/>
<dbReference type="PANTHER" id="PTHR30620">
    <property type="entry name" value="PERIPLASMIC BETA-GLUCOSIDASE-RELATED"/>
    <property type="match status" value="1"/>
</dbReference>
<dbReference type="InterPro" id="IPR026891">
    <property type="entry name" value="Fn3-like"/>
</dbReference>
<dbReference type="SUPFAM" id="SSF52279">
    <property type="entry name" value="Beta-D-glucan exohydrolase, C-terminal domain"/>
    <property type="match status" value="1"/>
</dbReference>
<keyword evidence="8" id="KW-0326">Glycosidase</keyword>
<evidence type="ECO:0000256" key="2">
    <source>
        <dbReference type="ARBA" id="ARBA00004418"/>
    </source>
</evidence>
<organism evidence="15 16">
    <name type="scientific">Stutzerimonas stutzeri</name>
    <name type="common">Pseudomonas stutzeri</name>
    <dbReference type="NCBI Taxonomy" id="316"/>
    <lineage>
        <taxon>Bacteria</taxon>
        <taxon>Pseudomonadati</taxon>
        <taxon>Pseudomonadota</taxon>
        <taxon>Gammaproteobacteria</taxon>
        <taxon>Pseudomonadales</taxon>
        <taxon>Pseudomonadaceae</taxon>
        <taxon>Stutzerimonas</taxon>
    </lineage>
</organism>
<keyword evidence="7" id="KW-0378">Hydrolase</keyword>
<dbReference type="InterPro" id="IPR051915">
    <property type="entry name" value="Cellulose_Degrad_GH3"/>
</dbReference>
<comment type="similarity">
    <text evidence="3">Belongs to the glycosyl hydrolase 3 family.</text>
</comment>
<feature type="domain" description="Fibronectin type III-like" evidence="14">
    <location>
        <begin position="683"/>
        <end position="752"/>
    </location>
</feature>
<name>A0A172WX19_STUST</name>
<evidence type="ECO:0000256" key="13">
    <source>
        <dbReference type="SAM" id="SignalP"/>
    </source>
</evidence>
<evidence type="ECO:0000256" key="5">
    <source>
        <dbReference type="ARBA" id="ARBA00022729"/>
    </source>
</evidence>
<keyword evidence="6" id="KW-0574">Periplasm</keyword>
<dbReference type="InterPro" id="IPR036962">
    <property type="entry name" value="Glyco_hydro_3_N_sf"/>
</dbReference>
<dbReference type="Pfam" id="PF01915">
    <property type="entry name" value="Glyco_hydro_3_C"/>
    <property type="match status" value="1"/>
</dbReference>
<evidence type="ECO:0000256" key="1">
    <source>
        <dbReference type="ARBA" id="ARBA00000448"/>
    </source>
</evidence>
<evidence type="ECO:0000256" key="9">
    <source>
        <dbReference type="ARBA" id="ARBA00031448"/>
    </source>
</evidence>
<dbReference type="EMBL" id="CP015641">
    <property type="protein sequence ID" value="ANF27825.1"/>
    <property type="molecule type" value="Genomic_DNA"/>
</dbReference>
<dbReference type="PRINTS" id="PR00133">
    <property type="entry name" value="GLHYDRLASE3"/>
</dbReference>
<dbReference type="FunFam" id="3.20.20.300:FF:000005">
    <property type="entry name" value="Periplasmic beta-glucosidase"/>
    <property type="match status" value="1"/>
</dbReference>
<dbReference type="Gene3D" id="3.40.50.1700">
    <property type="entry name" value="Glycoside hydrolase family 3 C-terminal domain"/>
    <property type="match status" value="1"/>
</dbReference>
<dbReference type="Proteomes" id="UP000077787">
    <property type="component" value="Chromosome"/>
</dbReference>
<sequence length="763" mass="82958">MKRLFMLGLMAGLSLQSIAAEPRSPLLDDEPAFIASLIEQMTLEEKIGQLRLISIGGDMPRERILDELKAGHIGGTFNTVTRHDNRPMQQAALRSRMKIPIFFAYDVVHGHRTIFPIGLGLASSWDLDTIATSGRVQAIEASADGLDMTFAPMVDISRDPRWGRTSEGFGEDPYLVSEIARTMVQAYQGDSPAAADSVTASVKHFALYGAVEGGRDYNVVDMSPMRMHQDYLPPYHAAIEAGAGGVMVALNSINGVPASANTWLLQDLLRRDWGFDGVALSDHGAISELMRHGVAKDGREAAKLAIKAGIDMSMADSLYREELPGLVASGEVGIGEIDTAVREVLGAKYDMGLFHDPFRRIGSAKDDPADVNAESRLHREAARAVARESIVLLENKGQTLPLQKRGTIALVGPLADSPVDMMGSWSAAGVAKQSVTLRQGLLDALGDNAVLHYARGANITDDPHMVEYLNFLNWDNPEVVQDPRSPETMVAEAVAIANQADVIVAAVGESRGMSHEASSRTSLQIPKSQQALLKALKKTGKPLVLVLMNGRPLDLNWAKANADAVVETWFSGTEGGHAIADVLFGDQNPAGKLPISFPRSVGQIPTYYNHLRVGRPYVEGKPGNYTSQYFEEPNGPLYPFGYGLSYTDFELSEVRLSSPNMPRGGGLEASVTLKNAGSRDGATVVQLYVRDEVASVIRPVKELKGFRKVFLKAGETREVRFKLEEEDLKFVNAQLERVAEPGVFEVQIGLDSERVKRGQFTLL</sequence>
<dbReference type="FunFam" id="2.60.40.10:FF:000495">
    <property type="entry name" value="Periplasmic beta-glucosidase"/>
    <property type="match status" value="1"/>
</dbReference>
<dbReference type="SUPFAM" id="SSF51445">
    <property type="entry name" value="(Trans)glycosidases"/>
    <property type="match status" value="1"/>
</dbReference>
<feature type="chain" id="PRO_5008003061" description="Periplasmic beta-glucosidase" evidence="13">
    <location>
        <begin position="20"/>
        <end position="763"/>
    </location>
</feature>
<dbReference type="InterPro" id="IPR002772">
    <property type="entry name" value="Glyco_hydro_3_C"/>
</dbReference>
<dbReference type="InterPro" id="IPR013783">
    <property type="entry name" value="Ig-like_fold"/>
</dbReference>
<dbReference type="RefSeq" id="WP_064482628.1">
    <property type="nucleotide sequence ID" value="NZ_CP015641.1"/>
</dbReference>
<keyword evidence="5 13" id="KW-0732">Signal</keyword>
<dbReference type="FunFam" id="3.40.50.1700:FF:000004">
    <property type="entry name" value="Periplasmic beta-glucosidase"/>
    <property type="match status" value="1"/>
</dbReference>
<evidence type="ECO:0000313" key="16">
    <source>
        <dbReference type="Proteomes" id="UP000077787"/>
    </source>
</evidence>
<dbReference type="Gene3D" id="2.60.40.10">
    <property type="entry name" value="Immunoglobulins"/>
    <property type="match status" value="1"/>
</dbReference>
<evidence type="ECO:0000259" key="14">
    <source>
        <dbReference type="SMART" id="SM01217"/>
    </source>
</evidence>
<dbReference type="PANTHER" id="PTHR30620:SF16">
    <property type="entry name" value="LYSOSOMAL BETA GLUCOSIDASE"/>
    <property type="match status" value="1"/>
</dbReference>
<evidence type="ECO:0000256" key="11">
    <source>
        <dbReference type="ARBA" id="ARBA00032594"/>
    </source>
</evidence>
<reference evidence="15 16" key="1">
    <citation type="submission" date="2016-05" db="EMBL/GenBank/DDBJ databases">
        <title>Genome sequence of Pseudomonas stutzeri 273 and identification of the exopolysaccharide biosynthesis locus.</title>
        <authorList>
            <person name="Wu S."/>
            <person name="Sun C."/>
        </authorList>
    </citation>
    <scope>NUCLEOTIDE SEQUENCE [LARGE SCALE GENOMIC DNA]</scope>
    <source>
        <strain evidence="15 16">273</strain>
    </source>
</reference>
<dbReference type="InterPro" id="IPR017853">
    <property type="entry name" value="GH"/>
</dbReference>
<dbReference type="eggNOG" id="COG1472">
    <property type="taxonomic scope" value="Bacteria"/>
</dbReference>
<evidence type="ECO:0000256" key="4">
    <source>
        <dbReference type="ARBA" id="ARBA00012744"/>
    </source>
</evidence>
<dbReference type="Pfam" id="PF00933">
    <property type="entry name" value="Glyco_hydro_3"/>
    <property type="match status" value="1"/>
</dbReference>
<evidence type="ECO:0000256" key="12">
    <source>
        <dbReference type="ARBA" id="ARBA00067498"/>
    </source>
</evidence>
<dbReference type="Gene3D" id="3.20.20.300">
    <property type="entry name" value="Glycoside hydrolase, family 3, N-terminal domain"/>
    <property type="match status" value="1"/>
</dbReference>
<evidence type="ECO:0000256" key="7">
    <source>
        <dbReference type="ARBA" id="ARBA00022801"/>
    </source>
</evidence>
<dbReference type="GO" id="GO:0008422">
    <property type="term" value="F:beta-glucosidase activity"/>
    <property type="evidence" value="ECO:0007669"/>
    <property type="project" value="UniProtKB-EC"/>
</dbReference>
<dbReference type="SMART" id="SM01217">
    <property type="entry name" value="Fn3_like"/>
    <property type="match status" value="1"/>
</dbReference>
<evidence type="ECO:0000256" key="3">
    <source>
        <dbReference type="ARBA" id="ARBA00005336"/>
    </source>
</evidence>
<dbReference type="OrthoDB" id="9781691at2"/>
<protein>
    <recommendedName>
        <fullName evidence="12">Periplasmic beta-glucosidase</fullName>
        <ecNumber evidence="4">3.2.1.21</ecNumber>
    </recommendedName>
    <alternativeName>
        <fullName evidence="11">Beta-D-glucoside glucohydrolase</fullName>
    </alternativeName>
    <alternativeName>
        <fullName evidence="9">Cellobiase</fullName>
    </alternativeName>
    <alternativeName>
        <fullName evidence="10">Gentiobiase</fullName>
    </alternativeName>
</protein>
<feature type="signal peptide" evidence="13">
    <location>
        <begin position="1"/>
        <end position="19"/>
    </location>
</feature>
<proteinExistence type="inferred from homology"/>
<dbReference type="Pfam" id="PF14310">
    <property type="entry name" value="Fn3-like"/>
    <property type="match status" value="1"/>
</dbReference>
<dbReference type="GO" id="GO:0009251">
    <property type="term" value="P:glucan catabolic process"/>
    <property type="evidence" value="ECO:0007669"/>
    <property type="project" value="TreeGrafter"/>
</dbReference>
<dbReference type="InterPro" id="IPR001764">
    <property type="entry name" value="Glyco_hydro_3_N"/>
</dbReference>
<dbReference type="AlphaFoldDB" id="A0A172WX19"/>
<comment type="catalytic activity">
    <reaction evidence="1">
        <text>Hydrolysis of terminal, non-reducing beta-D-glucosyl residues with release of beta-D-glucose.</text>
        <dbReference type="EC" id="3.2.1.21"/>
    </reaction>
</comment>
<evidence type="ECO:0000256" key="8">
    <source>
        <dbReference type="ARBA" id="ARBA00023295"/>
    </source>
</evidence>